<keyword evidence="5" id="KW-0574">Periplasm</keyword>
<dbReference type="GO" id="GO:0016740">
    <property type="term" value="F:transferase activity"/>
    <property type="evidence" value="ECO:0007669"/>
    <property type="project" value="UniProtKB-KW"/>
</dbReference>
<comment type="subcellular location">
    <subcellularLocation>
        <location evidence="1">Periplasm</location>
    </subcellularLocation>
</comment>
<gene>
    <name evidence="9" type="ORF">CBQ26_01725</name>
</gene>
<keyword evidence="6" id="KW-0016">Alginate biosynthesis</keyword>
<evidence type="ECO:0000256" key="2">
    <source>
        <dbReference type="ARBA" id="ARBA00005182"/>
    </source>
</evidence>
<dbReference type="UniPathway" id="UPA00286"/>
<dbReference type="GO" id="GO:0042597">
    <property type="term" value="C:periplasmic space"/>
    <property type="evidence" value="ECO:0007669"/>
    <property type="project" value="UniProtKB-SubCell"/>
</dbReference>
<feature type="compositionally biased region" description="Basic residues" evidence="7">
    <location>
        <begin position="24"/>
        <end position="33"/>
    </location>
</feature>
<feature type="region of interest" description="Disordered" evidence="7">
    <location>
        <begin position="13"/>
        <end position="33"/>
    </location>
</feature>
<keyword evidence="10" id="KW-1185">Reference proteome</keyword>
<comment type="caution">
    <text evidence="9">The sequence shown here is derived from an EMBL/GenBank/DDBJ whole genome shotgun (WGS) entry which is preliminary data.</text>
</comment>
<accession>A0A246BSH3</accession>
<dbReference type="InterPro" id="IPR031811">
    <property type="entry name" value="ALGX/ALGJ_SGNH-like"/>
</dbReference>
<evidence type="ECO:0000256" key="1">
    <source>
        <dbReference type="ARBA" id="ARBA00004418"/>
    </source>
</evidence>
<keyword evidence="4" id="KW-0732">Signal</keyword>
<dbReference type="Proteomes" id="UP000197208">
    <property type="component" value="Unassembled WGS sequence"/>
</dbReference>
<sequence>MCRLRSCEQCRPERSAKHPGTGRPFRHQRSGRQRKRCLRSQWIYLLVGHNGGKTTFAPGDRRPMAVIFKTLNVQGGGSSADLIKLQAGDLLGGAADTVLVGASSSLPSLNFAGFLQTELSRRIDNVSFGGAGVFSSLKDYLLDEAFTQSPPATLIWQIPLLGGDDLSTRHFPGGLKKFG</sequence>
<dbReference type="AlphaFoldDB" id="A0A246BSH3"/>
<keyword evidence="3" id="KW-0808">Transferase</keyword>
<proteinExistence type="predicted"/>
<dbReference type="OrthoDB" id="9760774at2"/>
<evidence type="ECO:0000313" key="9">
    <source>
        <dbReference type="EMBL" id="OWL98610.1"/>
    </source>
</evidence>
<protein>
    <recommendedName>
        <fullName evidence="8">AlgX/AlgJ SGNH hydrolase-like domain-containing protein</fullName>
    </recommendedName>
</protein>
<dbReference type="SMR" id="A0A246BSH3"/>
<evidence type="ECO:0000259" key="8">
    <source>
        <dbReference type="Pfam" id="PF16822"/>
    </source>
</evidence>
<comment type="pathway">
    <text evidence="2">Glycan biosynthesis; alginate biosynthesis.</text>
</comment>
<organism evidence="9 10">
    <name type="scientific">Deinococcus indicus</name>
    <dbReference type="NCBI Taxonomy" id="223556"/>
    <lineage>
        <taxon>Bacteria</taxon>
        <taxon>Thermotogati</taxon>
        <taxon>Deinococcota</taxon>
        <taxon>Deinococci</taxon>
        <taxon>Deinococcales</taxon>
        <taxon>Deinococcaceae</taxon>
        <taxon>Deinococcus</taxon>
    </lineage>
</organism>
<evidence type="ECO:0000256" key="7">
    <source>
        <dbReference type="SAM" id="MobiDB-lite"/>
    </source>
</evidence>
<reference evidence="9 10" key="1">
    <citation type="submission" date="2017-05" db="EMBL/GenBank/DDBJ databases">
        <title>De novo genome assembly of Deniococcus indicus strain DR1.</title>
        <authorList>
            <person name="Chauhan D."/>
            <person name="Yennamalli R.M."/>
            <person name="Priyadarshini R."/>
        </authorList>
    </citation>
    <scope>NUCLEOTIDE SEQUENCE [LARGE SCALE GENOMIC DNA]</scope>
    <source>
        <strain evidence="9 10">DR1</strain>
    </source>
</reference>
<dbReference type="EMBL" id="NHMK01000006">
    <property type="protein sequence ID" value="OWL98610.1"/>
    <property type="molecule type" value="Genomic_DNA"/>
</dbReference>
<evidence type="ECO:0000256" key="3">
    <source>
        <dbReference type="ARBA" id="ARBA00022679"/>
    </source>
</evidence>
<evidence type="ECO:0000256" key="6">
    <source>
        <dbReference type="ARBA" id="ARBA00022841"/>
    </source>
</evidence>
<evidence type="ECO:0000256" key="4">
    <source>
        <dbReference type="ARBA" id="ARBA00022729"/>
    </source>
</evidence>
<evidence type="ECO:0000256" key="5">
    <source>
        <dbReference type="ARBA" id="ARBA00022764"/>
    </source>
</evidence>
<evidence type="ECO:0000313" key="10">
    <source>
        <dbReference type="Proteomes" id="UP000197208"/>
    </source>
</evidence>
<name>A0A246BSH3_9DEIO</name>
<dbReference type="GO" id="GO:0042121">
    <property type="term" value="P:alginic acid biosynthetic process"/>
    <property type="evidence" value="ECO:0007669"/>
    <property type="project" value="UniProtKB-UniPathway"/>
</dbReference>
<dbReference type="Pfam" id="PF16822">
    <property type="entry name" value="ALGX"/>
    <property type="match status" value="1"/>
</dbReference>
<feature type="domain" description="AlgX/AlgJ SGNH hydrolase-like" evidence="8">
    <location>
        <begin position="86"/>
        <end position="159"/>
    </location>
</feature>